<reference evidence="3 4" key="1">
    <citation type="submission" date="2024-01" db="EMBL/GenBank/DDBJ databases">
        <title>A draft genome for a cacao thread blight-causing isolate of Paramarasmius palmivorus.</title>
        <authorList>
            <person name="Baruah I.K."/>
            <person name="Bukari Y."/>
            <person name="Amoako-Attah I."/>
            <person name="Meinhardt L.W."/>
            <person name="Bailey B.A."/>
            <person name="Cohen S.P."/>
        </authorList>
    </citation>
    <scope>NUCLEOTIDE SEQUENCE [LARGE SCALE GENOMIC DNA]</scope>
    <source>
        <strain evidence="3 4">GH-12</strain>
    </source>
</reference>
<feature type="region of interest" description="Disordered" evidence="1">
    <location>
        <begin position="85"/>
        <end position="305"/>
    </location>
</feature>
<feature type="compositionally biased region" description="Low complexity" evidence="1">
    <location>
        <begin position="227"/>
        <end position="247"/>
    </location>
</feature>
<feature type="compositionally biased region" description="Polar residues" evidence="1">
    <location>
        <begin position="581"/>
        <end position="592"/>
    </location>
</feature>
<keyword evidence="2" id="KW-1133">Transmembrane helix</keyword>
<keyword evidence="2" id="KW-0812">Transmembrane</keyword>
<evidence type="ECO:0000313" key="3">
    <source>
        <dbReference type="EMBL" id="KAK7043658.1"/>
    </source>
</evidence>
<feature type="compositionally biased region" description="Polar residues" evidence="1">
    <location>
        <begin position="46"/>
        <end position="56"/>
    </location>
</feature>
<feature type="compositionally biased region" description="Polar residues" evidence="1">
    <location>
        <begin position="456"/>
        <end position="473"/>
    </location>
</feature>
<organism evidence="3 4">
    <name type="scientific">Paramarasmius palmivorus</name>
    <dbReference type="NCBI Taxonomy" id="297713"/>
    <lineage>
        <taxon>Eukaryota</taxon>
        <taxon>Fungi</taxon>
        <taxon>Dikarya</taxon>
        <taxon>Basidiomycota</taxon>
        <taxon>Agaricomycotina</taxon>
        <taxon>Agaricomycetes</taxon>
        <taxon>Agaricomycetidae</taxon>
        <taxon>Agaricales</taxon>
        <taxon>Marasmiineae</taxon>
        <taxon>Marasmiaceae</taxon>
        <taxon>Paramarasmius</taxon>
    </lineage>
</organism>
<comment type="caution">
    <text evidence="3">The sequence shown here is derived from an EMBL/GenBank/DDBJ whole genome shotgun (WGS) entry which is preliminary data.</text>
</comment>
<keyword evidence="4" id="KW-1185">Reference proteome</keyword>
<protein>
    <submittedName>
        <fullName evidence="3">Uncharacterized protein</fullName>
    </submittedName>
</protein>
<feature type="region of interest" description="Disordered" evidence="1">
    <location>
        <begin position="1"/>
        <end position="63"/>
    </location>
</feature>
<name>A0AAW0CZD9_9AGAR</name>
<dbReference type="EMBL" id="JAYKXP010000028">
    <property type="protein sequence ID" value="KAK7043658.1"/>
    <property type="molecule type" value="Genomic_DNA"/>
</dbReference>
<sequence length="859" mass="92365">MGRLADRLYSSEEESRITERPMNLFSRLRRRTLSQSSHTSHPQVPASPTSSPNANEPTILPVNPLDRRIHPDLNALAAQLTPVTPMDTPEVSQTIQSDPSFTPLTPWIPTRPRTFSTSSAAPNVSSPKKTPDANKSSRSPSIPQSRTSFASETQTDTSHYHSPTQSTTSLHTSVIRRIANISRRSSPSPTQPPSAWSTFGRRGASRKKNTLPHASDFGSGGDLSRESNSGSQSRTHSRSQSTSQTTSVAETPHPDDFSVRWSPEASEDAGNYSWSPSHSRRPSGSHPKATTPSDSPNISSPSSKFTFGRSRVAQLVAPSAPVPTIPVLTSPVVVPVITSPIRRANRPPVSRSTLFDAEVDNDSEHSFDFRFPRHAVSLPTLTEVWSANDSDIPTDQSRPASSVFRTGVEGSGTQSNTPIPLPLAEPFEYPIHNLSYTTNSSQDRSRYPTQSVFALDSSSTEMTSNGHTRTLSGGRNGLHVKEKLAAEVEAGSRPSSSRARGTTAVTPSRTKPTTTPAATSRTPQTPSMLSPASAEPRTPQSSMKGKRKAEEVDGSNGNNITPPDVRKQRATFAADPRPNRVSGTSSQAPSSYTRKRARLSVGASSVVSDRTGAIDKDAAVGSRPPSRSDSHRHAGNTGTASSRGSPSTVPFRTQSRVSQTSQHHSIQVPSRAASTSRHQGQTKSGYPPPQSGSRAPSRRGSISQASIPISALISPHAPSISTHGAATQFHMRDPRKPRIQPTPWSLTLPQIGPGERLSSFDRLKLGKRIRGDEEQQDLHSVGWTESGGSPLHAWLFFIGFIIFPVWWVAAILGIPRTRRIGGLEGGQDEKKIALDDPQVEHGTCASGSLSGFALILSSP</sequence>
<feature type="compositionally biased region" description="Low complexity" evidence="1">
    <location>
        <begin position="173"/>
        <end position="188"/>
    </location>
</feature>
<feature type="compositionally biased region" description="Polar residues" evidence="1">
    <location>
        <begin position="636"/>
        <end position="684"/>
    </location>
</feature>
<evidence type="ECO:0000313" key="4">
    <source>
        <dbReference type="Proteomes" id="UP001383192"/>
    </source>
</evidence>
<evidence type="ECO:0000256" key="1">
    <source>
        <dbReference type="SAM" id="MobiDB-lite"/>
    </source>
</evidence>
<feature type="compositionally biased region" description="Polar residues" evidence="1">
    <location>
        <begin position="113"/>
        <end position="172"/>
    </location>
</feature>
<feature type="compositionally biased region" description="Low complexity" evidence="1">
    <location>
        <begin position="491"/>
        <end position="527"/>
    </location>
</feature>
<feature type="region of interest" description="Disordered" evidence="1">
    <location>
        <begin position="390"/>
        <end position="424"/>
    </location>
</feature>
<dbReference type="AlphaFoldDB" id="A0AAW0CZD9"/>
<feature type="compositionally biased region" description="Polar residues" evidence="1">
    <location>
        <begin position="90"/>
        <end position="103"/>
    </location>
</feature>
<feature type="compositionally biased region" description="Low complexity" evidence="1">
    <location>
        <begin position="284"/>
        <end position="303"/>
    </location>
</feature>
<accession>A0AAW0CZD9</accession>
<evidence type="ECO:0000256" key="2">
    <source>
        <dbReference type="SAM" id="Phobius"/>
    </source>
</evidence>
<dbReference type="Proteomes" id="UP001383192">
    <property type="component" value="Unassembled WGS sequence"/>
</dbReference>
<feature type="transmembrane region" description="Helical" evidence="2">
    <location>
        <begin position="794"/>
        <end position="814"/>
    </location>
</feature>
<feature type="region of interest" description="Disordered" evidence="1">
    <location>
        <begin position="456"/>
        <end position="702"/>
    </location>
</feature>
<feature type="compositionally biased region" description="Basic and acidic residues" evidence="1">
    <location>
        <begin position="1"/>
        <end position="19"/>
    </location>
</feature>
<proteinExistence type="predicted"/>
<gene>
    <name evidence="3" type="ORF">VNI00_008269</name>
</gene>
<feature type="compositionally biased region" description="Polar residues" evidence="1">
    <location>
        <begin position="390"/>
        <end position="404"/>
    </location>
</feature>
<keyword evidence="2" id="KW-0472">Membrane</keyword>